<dbReference type="InterPro" id="IPR003763">
    <property type="entry name" value="CDP-diacylglyc_Pase"/>
</dbReference>
<evidence type="ECO:0000256" key="10">
    <source>
        <dbReference type="ARBA" id="ARBA00022692"/>
    </source>
</evidence>
<keyword evidence="14" id="KW-0472">Membrane</keyword>
<dbReference type="GO" id="GO:0008654">
    <property type="term" value="P:phospholipid biosynthetic process"/>
    <property type="evidence" value="ECO:0007669"/>
    <property type="project" value="UniProtKB-KW"/>
</dbReference>
<evidence type="ECO:0000256" key="2">
    <source>
        <dbReference type="ARBA" id="ARBA00004162"/>
    </source>
</evidence>
<comment type="similarity">
    <text evidence="5">Belongs to the Cdh family.</text>
</comment>
<evidence type="ECO:0000256" key="9">
    <source>
        <dbReference type="ARBA" id="ARBA00022516"/>
    </source>
</evidence>
<sequence>MLFGLAAPGRPAFAHDSDAIWKIVHGRCLPSLQATHTPAPCVSVDLAGGETRGFAILKDIEGASQYLLIPTAKITGIESPAILAPDATNYFAHAWDAVTLVGERLGRVLPRRDLALAINSERGRSQNQLHIHVDCISVSARAALDRAAVHIGTHWQMLPRRLALHRYRAIWLPGEELGDTNPFQVLAHSLADPGIEMARHTLVLVGAERHGQSGFILLDGRAGALSTTLSPRIKLGPGSGEELEDHSCRIAQERS</sequence>
<evidence type="ECO:0000256" key="19">
    <source>
        <dbReference type="SAM" id="MobiDB-lite"/>
    </source>
</evidence>
<dbReference type="GO" id="GO:0005886">
    <property type="term" value="C:plasma membrane"/>
    <property type="evidence" value="ECO:0007669"/>
    <property type="project" value="UniProtKB-SubCell"/>
</dbReference>
<comment type="catalytic activity">
    <reaction evidence="1">
        <text>a CDP-1,2-diacyl-sn-glycerol + H2O = a 1,2-diacyl-sn-glycero-3-phosphate + CMP + 2 H(+)</text>
        <dbReference type="Rhea" id="RHEA:15221"/>
        <dbReference type="ChEBI" id="CHEBI:15377"/>
        <dbReference type="ChEBI" id="CHEBI:15378"/>
        <dbReference type="ChEBI" id="CHEBI:58332"/>
        <dbReference type="ChEBI" id="CHEBI:58608"/>
        <dbReference type="ChEBI" id="CHEBI:60377"/>
        <dbReference type="EC" id="3.6.1.26"/>
    </reaction>
</comment>
<organism evidence="20 21">
    <name type="scientific">Lichenicola cladoniae</name>
    <dbReference type="NCBI Taxonomy" id="1484109"/>
    <lineage>
        <taxon>Bacteria</taxon>
        <taxon>Pseudomonadati</taxon>
        <taxon>Pseudomonadota</taxon>
        <taxon>Alphaproteobacteria</taxon>
        <taxon>Acetobacterales</taxon>
        <taxon>Acetobacteraceae</taxon>
        <taxon>Lichenicola</taxon>
    </lineage>
</organism>
<protein>
    <recommendedName>
        <fullName evidence="7">CDP-diacylglycerol pyrophosphatase</fullName>
        <ecNumber evidence="6">3.6.1.26</ecNumber>
    </recommendedName>
    <alternativeName>
        <fullName evidence="17">CDP-diacylglycerol phosphatidylhydrolase</fullName>
    </alternativeName>
    <alternativeName>
        <fullName evidence="18">CDP-diglyceride hydrolase</fullName>
    </alternativeName>
</protein>
<evidence type="ECO:0000256" key="16">
    <source>
        <dbReference type="ARBA" id="ARBA00023264"/>
    </source>
</evidence>
<keyword evidence="16" id="KW-1208">Phospholipid metabolism</keyword>
<keyword evidence="11" id="KW-0378">Hydrolase</keyword>
<reference evidence="20 21" key="1">
    <citation type="journal article" date="2014" name="World J. Microbiol. Biotechnol.">
        <title>Biodiversity and physiological characteristics of Antarctic and Arctic lichens-associated bacteria.</title>
        <authorList>
            <person name="Lee Y.M."/>
            <person name="Kim E.H."/>
            <person name="Lee H.K."/>
            <person name="Hong S.G."/>
        </authorList>
    </citation>
    <scope>NUCLEOTIDE SEQUENCE [LARGE SCALE GENOMIC DNA]</scope>
    <source>
        <strain evidence="20 21">PAMC 26569</strain>
    </source>
</reference>
<gene>
    <name evidence="20" type="ORF">HN018_14315</name>
</gene>
<dbReference type="Pfam" id="PF02611">
    <property type="entry name" value="CDH"/>
    <property type="match status" value="1"/>
</dbReference>
<dbReference type="GO" id="GO:0046342">
    <property type="term" value="P:CDP-diacylglycerol catabolic process"/>
    <property type="evidence" value="ECO:0007669"/>
    <property type="project" value="UniProtKB-UniPathway"/>
</dbReference>
<keyword evidence="15" id="KW-0594">Phospholipid biosynthesis</keyword>
<evidence type="ECO:0000256" key="13">
    <source>
        <dbReference type="ARBA" id="ARBA00023098"/>
    </source>
</evidence>
<evidence type="ECO:0000256" key="4">
    <source>
        <dbReference type="ARBA" id="ARBA00005189"/>
    </source>
</evidence>
<comment type="pathway">
    <text evidence="4">Lipid metabolism.</text>
</comment>
<dbReference type="InterPro" id="IPR036265">
    <property type="entry name" value="HIT-like_sf"/>
</dbReference>
<comment type="subcellular location">
    <subcellularLocation>
        <location evidence="2">Cell membrane</location>
        <topology evidence="2">Single-pass membrane protein</topology>
    </subcellularLocation>
</comment>
<evidence type="ECO:0000256" key="15">
    <source>
        <dbReference type="ARBA" id="ARBA00023209"/>
    </source>
</evidence>
<dbReference type="AlphaFoldDB" id="A0A6M8HVV1"/>
<dbReference type="PIRSF" id="PIRSF001273">
    <property type="entry name" value="CDH"/>
    <property type="match status" value="1"/>
</dbReference>
<evidence type="ECO:0000256" key="8">
    <source>
        <dbReference type="ARBA" id="ARBA00022475"/>
    </source>
</evidence>
<dbReference type="EC" id="3.6.1.26" evidence="6"/>
<keyword evidence="13" id="KW-0443">Lipid metabolism</keyword>
<evidence type="ECO:0000313" key="20">
    <source>
        <dbReference type="EMBL" id="QKE92663.1"/>
    </source>
</evidence>
<evidence type="ECO:0000313" key="21">
    <source>
        <dbReference type="Proteomes" id="UP000500767"/>
    </source>
</evidence>
<evidence type="ECO:0000256" key="1">
    <source>
        <dbReference type="ARBA" id="ARBA00001007"/>
    </source>
</evidence>
<feature type="region of interest" description="Disordered" evidence="19">
    <location>
        <begin position="235"/>
        <end position="255"/>
    </location>
</feature>
<keyword evidence="12" id="KW-1133">Transmembrane helix</keyword>
<comment type="pathway">
    <text evidence="3">Phospholipid metabolism; CDP-diacylglycerol degradation; phosphatidate from CDP-diacylglycerol: step 1/1.</text>
</comment>
<evidence type="ECO:0000256" key="18">
    <source>
        <dbReference type="ARBA" id="ARBA00032892"/>
    </source>
</evidence>
<evidence type="ECO:0000256" key="11">
    <source>
        <dbReference type="ARBA" id="ARBA00022801"/>
    </source>
</evidence>
<keyword evidence="21" id="KW-1185">Reference proteome</keyword>
<dbReference type="KEGG" id="lck:HN018_14315"/>
<dbReference type="EMBL" id="CP053708">
    <property type="protein sequence ID" value="QKE92663.1"/>
    <property type="molecule type" value="Genomic_DNA"/>
</dbReference>
<name>A0A6M8HVV1_9PROT</name>
<evidence type="ECO:0000256" key="6">
    <source>
        <dbReference type="ARBA" id="ARBA00012375"/>
    </source>
</evidence>
<dbReference type="Gene3D" id="3.30.428.30">
    <property type="entry name" value="HIT family - CDH-like"/>
    <property type="match status" value="1"/>
</dbReference>
<dbReference type="UniPathway" id="UPA00609">
    <property type="reaction ID" value="UER00664"/>
</dbReference>
<evidence type="ECO:0000256" key="7">
    <source>
        <dbReference type="ARBA" id="ARBA00019608"/>
    </source>
</evidence>
<evidence type="ECO:0000256" key="17">
    <source>
        <dbReference type="ARBA" id="ARBA00032888"/>
    </source>
</evidence>
<dbReference type="GO" id="GO:0008715">
    <property type="term" value="F:CDP-diacylglycerol diphosphatase activity"/>
    <property type="evidence" value="ECO:0007669"/>
    <property type="project" value="UniProtKB-EC"/>
</dbReference>
<evidence type="ECO:0000256" key="3">
    <source>
        <dbReference type="ARBA" id="ARBA00004927"/>
    </source>
</evidence>
<evidence type="ECO:0000256" key="5">
    <source>
        <dbReference type="ARBA" id="ARBA00006435"/>
    </source>
</evidence>
<keyword evidence="9" id="KW-0444">Lipid biosynthesis</keyword>
<feature type="compositionally biased region" description="Basic and acidic residues" evidence="19">
    <location>
        <begin position="245"/>
        <end position="255"/>
    </location>
</feature>
<accession>A0A6M8HVV1</accession>
<dbReference type="SUPFAM" id="SSF54197">
    <property type="entry name" value="HIT-like"/>
    <property type="match status" value="1"/>
</dbReference>
<proteinExistence type="inferred from homology"/>
<dbReference type="Proteomes" id="UP000500767">
    <property type="component" value="Chromosome"/>
</dbReference>
<evidence type="ECO:0000256" key="14">
    <source>
        <dbReference type="ARBA" id="ARBA00023136"/>
    </source>
</evidence>
<keyword evidence="8" id="KW-1003">Cell membrane</keyword>
<evidence type="ECO:0000256" key="12">
    <source>
        <dbReference type="ARBA" id="ARBA00022989"/>
    </source>
</evidence>
<keyword evidence="10" id="KW-0812">Transmembrane</keyword>